<sequence>MTAQWSHAPCHFLAANKLNQLEHKPHLTMSIWLTEISRETSSVVVGCKLYMCDHGTPVQLAAIDSALCRQQESDLGDRQCGQQTQARHCRHDSRRKIKH</sequence>
<dbReference type="EMBL" id="KI669647">
    <property type="protein sequence ID" value="ETM99771.1"/>
    <property type="molecule type" value="Genomic_DNA"/>
</dbReference>
<evidence type="ECO:0000256" key="1">
    <source>
        <dbReference type="SAM" id="MobiDB-lite"/>
    </source>
</evidence>
<dbReference type="GeneID" id="20192967"/>
<feature type="compositionally biased region" description="Basic residues" evidence="1">
    <location>
        <begin position="87"/>
        <end position="99"/>
    </location>
</feature>
<reference evidence="2 3" key="2">
    <citation type="submission" date="2013-11" db="EMBL/GenBank/DDBJ databases">
        <title>The Genome Sequence of Phytophthora parasitica INRA-310.</title>
        <authorList>
            <consortium name="The Broad Institute Genomics Platform"/>
            <person name="Russ C."/>
            <person name="Tyler B."/>
            <person name="Panabieres F."/>
            <person name="Shan W."/>
            <person name="Tripathy S."/>
            <person name="Grunwald N."/>
            <person name="Machado M."/>
            <person name="Johnson C.S."/>
            <person name="Arredondo F."/>
            <person name="Hong C."/>
            <person name="Coffey M."/>
            <person name="Young S.K."/>
            <person name="Zeng Q."/>
            <person name="Gargeya S."/>
            <person name="Fitzgerald M."/>
            <person name="Abouelleil A."/>
            <person name="Alvarado L."/>
            <person name="Chapman S.B."/>
            <person name="Gainer-Dewar J."/>
            <person name="Goldberg J."/>
            <person name="Griggs A."/>
            <person name="Gujja S."/>
            <person name="Hansen M."/>
            <person name="Howarth C."/>
            <person name="Imamovic A."/>
            <person name="Ireland A."/>
            <person name="Larimer J."/>
            <person name="McCowan C."/>
            <person name="Murphy C."/>
            <person name="Pearson M."/>
            <person name="Poon T.W."/>
            <person name="Priest M."/>
            <person name="Roberts A."/>
            <person name="Saif S."/>
            <person name="Shea T."/>
            <person name="Sykes S."/>
            <person name="Wortman J."/>
            <person name="Nusbaum C."/>
            <person name="Birren B."/>
        </authorList>
    </citation>
    <scope>NUCLEOTIDE SEQUENCE [LARGE SCALE GENOMIC DNA]</scope>
    <source>
        <strain evidence="2 3">INRA-310</strain>
    </source>
</reference>
<proteinExistence type="predicted"/>
<protein>
    <submittedName>
        <fullName evidence="2">Uncharacterized protein</fullName>
    </submittedName>
</protein>
<feature type="region of interest" description="Disordered" evidence="1">
    <location>
        <begin position="74"/>
        <end position="99"/>
    </location>
</feature>
<dbReference type="RefSeq" id="XP_008914929.1">
    <property type="nucleotide sequence ID" value="XM_008916681.1"/>
</dbReference>
<evidence type="ECO:0000313" key="2">
    <source>
        <dbReference type="EMBL" id="ETM99771.1"/>
    </source>
</evidence>
<organism evidence="2 3">
    <name type="scientific">Phytophthora nicotianae (strain INRA-310)</name>
    <name type="common">Phytophthora parasitica</name>
    <dbReference type="NCBI Taxonomy" id="761204"/>
    <lineage>
        <taxon>Eukaryota</taxon>
        <taxon>Sar</taxon>
        <taxon>Stramenopiles</taxon>
        <taxon>Oomycota</taxon>
        <taxon>Peronosporomycetes</taxon>
        <taxon>Peronosporales</taxon>
        <taxon>Peronosporaceae</taxon>
        <taxon>Phytophthora</taxon>
    </lineage>
</organism>
<reference evidence="3" key="1">
    <citation type="submission" date="2011-12" db="EMBL/GenBank/DDBJ databases">
        <authorList>
            <consortium name="The Broad Institute Genome Sequencing Platform"/>
            <person name="Russ C."/>
            <person name="Tyler B."/>
            <person name="Panabieres F."/>
            <person name="Shan W."/>
            <person name="Tripathy S."/>
            <person name="Grunwald N."/>
            <person name="Machado M."/>
            <person name="Young S.K."/>
            <person name="Zeng Q."/>
            <person name="Gargeya S."/>
            <person name="Fitzgerald M."/>
            <person name="Haas B."/>
            <person name="Abouelleil A."/>
            <person name="Alvarado L."/>
            <person name="Arachchi H.M."/>
            <person name="Berlin A."/>
            <person name="Chapman S.B."/>
            <person name="Gearin G."/>
            <person name="Goldberg J."/>
            <person name="Griggs A."/>
            <person name="Gujja S."/>
            <person name="Hansen M."/>
            <person name="Heiman D."/>
            <person name="Howarth C."/>
            <person name="Larimer J."/>
            <person name="Lui A."/>
            <person name="MacDonald P.J.P."/>
            <person name="McCowen C."/>
            <person name="Montmayeur A."/>
            <person name="Murphy C."/>
            <person name="Neiman D."/>
            <person name="Pearson M."/>
            <person name="Priest M."/>
            <person name="Roberts A."/>
            <person name="Saif S."/>
            <person name="Shea T."/>
            <person name="Sisk P."/>
            <person name="Stolte C."/>
            <person name="Sykes S."/>
            <person name="Wortman J."/>
            <person name="Nusbaum C."/>
            <person name="Birren B."/>
        </authorList>
    </citation>
    <scope>NUCLEOTIDE SEQUENCE [LARGE SCALE GENOMIC DNA]</scope>
    <source>
        <strain evidence="3">INRA-310</strain>
    </source>
</reference>
<accession>W2PFZ8</accession>
<dbReference type="AlphaFoldDB" id="W2PFZ8"/>
<name>W2PFZ8_PHYN3</name>
<gene>
    <name evidence="2" type="ORF">PPTG_24368</name>
</gene>
<dbReference type="Proteomes" id="UP000018817">
    <property type="component" value="Unassembled WGS sequence"/>
</dbReference>
<evidence type="ECO:0000313" key="3">
    <source>
        <dbReference type="Proteomes" id="UP000018817"/>
    </source>
</evidence>
<dbReference type="VEuPathDB" id="FungiDB:PPTG_24368"/>